<reference evidence="1" key="2">
    <citation type="journal article" date="2015" name="Fish Shellfish Immunol.">
        <title>Early steps in the European eel (Anguilla anguilla)-Vibrio vulnificus interaction in the gills: Role of the RtxA13 toxin.</title>
        <authorList>
            <person name="Callol A."/>
            <person name="Pajuelo D."/>
            <person name="Ebbesson L."/>
            <person name="Teles M."/>
            <person name="MacKenzie S."/>
            <person name="Amaro C."/>
        </authorList>
    </citation>
    <scope>NUCLEOTIDE SEQUENCE</scope>
</reference>
<proteinExistence type="predicted"/>
<dbReference type="AlphaFoldDB" id="A0A0E9Q2A5"/>
<reference evidence="1" key="1">
    <citation type="submission" date="2014-11" db="EMBL/GenBank/DDBJ databases">
        <authorList>
            <person name="Amaro Gonzalez C."/>
        </authorList>
    </citation>
    <scope>NUCLEOTIDE SEQUENCE</scope>
</reference>
<evidence type="ECO:0000313" key="1">
    <source>
        <dbReference type="EMBL" id="JAH10662.1"/>
    </source>
</evidence>
<name>A0A0E9Q2A5_ANGAN</name>
<sequence length="42" mass="4769">MPVILLRICSHVSRHLPKHPLIDEDGIRTHACRAQWISSPSP</sequence>
<organism evidence="1">
    <name type="scientific">Anguilla anguilla</name>
    <name type="common">European freshwater eel</name>
    <name type="synonym">Muraena anguilla</name>
    <dbReference type="NCBI Taxonomy" id="7936"/>
    <lineage>
        <taxon>Eukaryota</taxon>
        <taxon>Metazoa</taxon>
        <taxon>Chordata</taxon>
        <taxon>Craniata</taxon>
        <taxon>Vertebrata</taxon>
        <taxon>Euteleostomi</taxon>
        <taxon>Actinopterygii</taxon>
        <taxon>Neopterygii</taxon>
        <taxon>Teleostei</taxon>
        <taxon>Anguilliformes</taxon>
        <taxon>Anguillidae</taxon>
        <taxon>Anguilla</taxon>
    </lineage>
</organism>
<dbReference type="EMBL" id="GBXM01097915">
    <property type="protein sequence ID" value="JAH10662.1"/>
    <property type="molecule type" value="Transcribed_RNA"/>
</dbReference>
<accession>A0A0E9Q2A5</accession>
<dbReference type="EMBL" id="GBXM01064680">
    <property type="protein sequence ID" value="JAH43897.1"/>
    <property type="molecule type" value="Transcribed_RNA"/>
</dbReference>
<protein>
    <submittedName>
        <fullName evidence="1">Uncharacterized protein</fullName>
    </submittedName>
</protein>